<keyword evidence="9" id="KW-1185">Reference proteome</keyword>
<dbReference type="EMBL" id="PXOG01000232">
    <property type="protein sequence ID" value="RGP65675.1"/>
    <property type="molecule type" value="Genomic_DNA"/>
</dbReference>
<keyword evidence="4" id="KW-0647">Proteasome</keyword>
<feature type="compositionally biased region" description="Acidic residues" evidence="6">
    <location>
        <begin position="147"/>
        <end position="159"/>
    </location>
</feature>
<evidence type="ECO:0000256" key="2">
    <source>
        <dbReference type="ARBA" id="ARBA00004496"/>
    </source>
</evidence>
<feature type="compositionally biased region" description="Basic and acidic residues" evidence="6">
    <location>
        <begin position="181"/>
        <end position="193"/>
    </location>
</feature>
<feature type="compositionally biased region" description="Low complexity" evidence="6">
    <location>
        <begin position="196"/>
        <end position="207"/>
    </location>
</feature>
<dbReference type="GO" id="GO:0008541">
    <property type="term" value="C:proteasome regulatory particle, lid subcomplex"/>
    <property type="evidence" value="ECO:0007669"/>
    <property type="project" value="TreeGrafter"/>
</dbReference>
<keyword evidence="3" id="KW-0963">Cytoplasm</keyword>
<dbReference type="Pfam" id="PF04683">
    <property type="entry name" value="Rpn13_ADRM1_Pru"/>
    <property type="match status" value="1"/>
</dbReference>
<evidence type="ECO:0000256" key="4">
    <source>
        <dbReference type="ARBA" id="ARBA00022942"/>
    </source>
</evidence>
<organism evidence="8 9">
    <name type="scientific">Fusarium longipes</name>
    <dbReference type="NCBI Taxonomy" id="694270"/>
    <lineage>
        <taxon>Eukaryota</taxon>
        <taxon>Fungi</taxon>
        <taxon>Dikarya</taxon>
        <taxon>Ascomycota</taxon>
        <taxon>Pezizomycotina</taxon>
        <taxon>Sordariomycetes</taxon>
        <taxon>Hypocreomycetidae</taxon>
        <taxon>Hypocreales</taxon>
        <taxon>Nectriaceae</taxon>
        <taxon>Fusarium</taxon>
    </lineage>
</organism>
<comment type="subcellular location">
    <subcellularLocation>
        <location evidence="2">Cytoplasm</location>
    </subcellularLocation>
    <subcellularLocation>
        <location evidence="1">Nucleus</location>
    </subcellularLocation>
</comment>
<dbReference type="PROSITE" id="PS51917">
    <property type="entry name" value="PRU"/>
    <property type="match status" value="1"/>
</dbReference>
<dbReference type="Gene3D" id="2.30.29.70">
    <property type="entry name" value="Proteasomal ubiquitin receptor Rpn13/ADRM1"/>
    <property type="match status" value="1"/>
</dbReference>
<dbReference type="InterPro" id="IPR038108">
    <property type="entry name" value="RPN13_DEUBAD_sf"/>
</dbReference>
<evidence type="ECO:0000256" key="6">
    <source>
        <dbReference type="SAM" id="MobiDB-lite"/>
    </source>
</evidence>
<dbReference type="AlphaFoldDB" id="A0A395S060"/>
<dbReference type="GO" id="GO:0070628">
    <property type="term" value="F:proteasome binding"/>
    <property type="evidence" value="ECO:0007669"/>
    <property type="project" value="TreeGrafter"/>
</dbReference>
<sequence>MPISPIITFKAGQCEVDTSSKPYKVKPQSEPGYIYLYSEDGKSFTFEPLDSPELDLIMVPTDGSFTPYESTTSSEPTSKTDGRIFVLKFSSSSQRYIFWLQSKPQSENGDPAYYSPRDRKIGDIVHRLLQGEEVEVAEEMSTVRNDDQDDDEDETMEDAENQRPREQRGSGGAGPGATGGDVREEGEGSREGGADGARAASSSAPDADASVAVRNFLDSLRGQSGLSGGQQQQQQQQQGADKAYPYLNHLLPTSITVPMIDSAPEEFADTLISFLPPAVVVLASGSASAVDGKSDPPAATVEAAKASLSLDDKRTLLKKVLRSPQFNQALASLTMAIRDGGLPSIADALGVKVQDGGYLRGSGMPLGGGQAVEAFVNGVKKTIEDEKK</sequence>
<evidence type="ECO:0000313" key="9">
    <source>
        <dbReference type="Proteomes" id="UP000266234"/>
    </source>
</evidence>
<comment type="caution">
    <text evidence="8">The sequence shown here is derived from an EMBL/GenBank/DDBJ whole genome shotgun (WGS) entry which is preliminary data.</text>
</comment>
<dbReference type="InterPro" id="IPR006773">
    <property type="entry name" value="Rpn13/ADRM1"/>
</dbReference>
<dbReference type="PANTHER" id="PTHR12225">
    <property type="entry name" value="ADHESION REGULATING MOLECULE 1 110 KDA CELL MEMBRANE GLYCOPROTEIN"/>
    <property type="match status" value="1"/>
</dbReference>
<dbReference type="InterPro" id="IPR038633">
    <property type="entry name" value="Rpn13/ADRM1_Pru_sf"/>
</dbReference>
<dbReference type="Gene3D" id="1.10.2020.20">
    <property type="match status" value="1"/>
</dbReference>
<dbReference type="GO" id="GO:0061133">
    <property type="term" value="F:endopeptidase activator activity"/>
    <property type="evidence" value="ECO:0007669"/>
    <property type="project" value="TreeGrafter"/>
</dbReference>
<dbReference type="GO" id="GO:0005737">
    <property type="term" value="C:cytoplasm"/>
    <property type="evidence" value="ECO:0007669"/>
    <property type="project" value="UniProtKB-SubCell"/>
</dbReference>
<dbReference type="OrthoDB" id="340431at2759"/>
<evidence type="ECO:0000313" key="8">
    <source>
        <dbReference type="EMBL" id="RGP65675.1"/>
    </source>
</evidence>
<keyword evidence="5" id="KW-0539">Nucleus</keyword>
<evidence type="ECO:0000256" key="3">
    <source>
        <dbReference type="ARBA" id="ARBA00022490"/>
    </source>
</evidence>
<dbReference type="GO" id="GO:0005634">
    <property type="term" value="C:nucleus"/>
    <property type="evidence" value="ECO:0007669"/>
    <property type="project" value="UniProtKB-SubCell"/>
</dbReference>
<reference evidence="8 9" key="1">
    <citation type="journal article" date="2018" name="PLoS Pathog.">
        <title>Evolution of structural diversity of trichothecenes, a family of toxins produced by plant pathogenic and entomopathogenic fungi.</title>
        <authorList>
            <person name="Proctor R.H."/>
            <person name="McCormick S.P."/>
            <person name="Kim H.S."/>
            <person name="Cardoza R.E."/>
            <person name="Stanley A.M."/>
            <person name="Lindo L."/>
            <person name="Kelly A."/>
            <person name="Brown D.W."/>
            <person name="Lee T."/>
            <person name="Vaughan M.M."/>
            <person name="Alexander N.J."/>
            <person name="Busman M."/>
            <person name="Gutierrez S."/>
        </authorList>
    </citation>
    <scope>NUCLEOTIDE SEQUENCE [LARGE SCALE GENOMIC DNA]</scope>
    <source>
        <strain evidence="8 9">NRRL 20695</strain>
    </source>
</reference>
<proteinExistence type="predicted"/>
<evidence type="ECO:0000259" key="7">
    <source>
        <dbReference type="PROSITE" id="PS51917"/>
    </source>
</evidence>
<evidence type="ECO:0000256" key="1">
    <source>
        <dbReference type="ARBA" id="ARBA00004123"/>
    </source>
</evidence>
<dbReference type="InterPro" id="IPR044868">
    <property type="entry name" value="Rpn13/ADRM1_Pru"/>
</dbReference>
<accession>A0A395S060</accession>
<evidence type="ECO:0000256" key="5">
    <source>
        <dbReference type="ARBA" id="ARBA00023242"/>
    </source>
</evidence>
<dbReference type="PANTHER" id="PTHR12225:SF0">
    <property type="entry name" value="PROTEASOMAL UBIQUITIN RECEPTOR ADRM1"/>
    <property type="match status" value="1"/>
</dbReference>
<feature type="compositionally biased region" description="Gly residues" evidence="6">
    <location>
        <begin position="169"/>
        <end position="179"/>
    </location>
</feature>
<gene>
    <name evidence="8" type="ORF">FLONG3_9178</name>
</gene>
<feature type="domain" description="Pru" evidence="7">
    <location>
        <begin position="1"/>
        <end position="132"/>
    </location>
</feature>
<dbReference type="Proteomes" id="UP000266234">
    <property type="component" value="Unassembled WGS sequence"/>
</dbReference>
<name>A0A395S060_9HYPO</name>
<protein>
    <recommendedName>
        <fullName evidence="7">Pru domain-containing protein</fullName>
    </recommendedName>
</protein>
<dbReference type="STRING" id="694270.A0A395S060"/>
<feature type="region of interest" description="Disordered" evidence="6">
    <location>
        <begin position="133"/>
        <end position="207"/>
    </location>
</feature>